<dbReference type="GeneID" id="111134030"/>
<accession>A0A8B8EEH6</accession>
<dbReference type="AlphaFoldDB" id="A0A8B8EEH6"/>
<keyword evidence="2" id="KW-0812">Transmembrane</keyword>
<evidence type="ECO:0000256" key="2">
    <source>
        <dbReference type="SAM" id="Phobius"/>
    </source>
</evidence>
<evidence type="ECO:0000256" key="1">
    <source>
        <dbReference type="SAM" id="MobiDB-lite"/>
    </source>
</evidence>
<feature type="transmembrane region" description="Helical" evidence="2">
    <location>
        <begin position="30"/>
        <end position="50"/>
    </location>
</feature>
<evidence type="ECO:0000313" key="4">
    <source>
        <dbReference type="RefSeq" id="XP_022338505.1"/>
    </source>
</evidence>
<proteinExistence type="predicted"/>
<keyword evidence="2" id="KW-1133">Transmembrane helix</keyword>
<gene>
    <name evidence="4" type="primary">LOC111134030</name>
</gene>
<feature type="compositionally biased region" description="Polar residues" evidence="1">
    <location>
        <begin position="355"/>
        <end position="367"/>
    </location>
</feature>
<feature type="region of interest" description="Disordered" evidence="1">
    <location>
        <begin position="1"/>
        <end position="20"/>
    </location>
</feature>
<name>A0A8B8EEH6_CRAVI</name>
<organism evidence="3 4">
    <name type="scientific">Crassostrea virginica</name>
    <name type="common">Eastern oyster</name>
    <dbReference type="NCBI Taxonomy" id="6565"/>
    <lineage>
        <taxon>Eukaryota</taxon>
        <taxon>Metazoa</taxon>
        <taxon>Spiralia</taxon>
        <taxon>Lophotrochozoa</taxon>
        <taxon>Mollusca</taxon>
        <taxon>Bivalvia</taxon>
        <taxon>Autobranchia</taxon>
        <taxon>Pteriomorphia</taxon>
        <taxon>Ostreida</taxon>
        <taxon>Ostreoidea</taxon>
        <taxon>Ostreidae</taxon>
        <taxon>Crassostrea</taxon>
    </lineage>
</organism>
<dbReference type="OrthoDB" id="6141375at2759"/>
<keyword evidence="3" id="KW-1185">Reference proteome</keyword>
<dbReference type="Proteomes" id="UP000694844">
    <property type="component" value="Chromosome 5"/>
</dbReference>
<feature type="transmembrane region" description="Helical" evidence="2">
    <location>
        <begin position="137"/>
        <end position="160"/>
    </location>
</feature>
<dbReference type="KEGG" id="cvn:111134030"/>
<reference evidence="4" key="1">
    <citation type="submission" date="2025-08" db="UniProtKB">
        <authorList>
            <consortium name="RefSeq"/>
        </authorList>
    </citation>
    <scope>IDENTIFICATION</scope>
    <source>
        <tissue evidence="4">Whole sample</tissue>
    </source>
</reference>
<sequence length="413" mass="46211">MVLREHPHVTHKDTSGPRHSINRISGRIRMTWAGTLTSLLCIVFISLPSSSADKKMCTKRVEGVTTKVPQTRRIPAKCSNWDRAWTWVTHNDCGTKYQITYMELHQQNQYRLVYECCPGDEDCKREGQKDHESDERFLAITFGCASAAFIILIIIIVISVCRKKHAGFIFCPYKKEYETADESPVGLGCHGERSDPNDYVIGDLGEERKLVLESEYEEICDINPGLKGGATWDSVYQKTPSAPPTETAQGEGEPVLPVANGVVEFREQKKILPEGNLVEIDSNESENVTEMTNLINIERESENVSVTNTGDVLKVESNDISSDNSHQKVFKNDKQSPVEILQPIKAEDPPKSGGDFQTSEKNTNSVLCNPHLDLMPSSKSGNVLPETDNSVEKDKRGSTIHSDNQDEVYEELH</sequence>
<feature type="region of interest" description="Disordered" evidence="1">
    <location>
        <begin position="318"/>
        <end position="413"/>
    </location>
</feature>
<keyword evidence="2" id="KW-0472">Membrane</keyword>
<dbReference type="RefSeq" id="XP_022338505.1">
    <property type="nucleotide sequence ID" value="XM_022482797.1"/>
</dbReference>
<feature type="compositionally biased region" description="Basic and acidic residues" evidence="1">
    <location>
        <begin position="1"/>
        <end position="16"/>
    </location>
</feature>
<evidence type="ECO:0000313" key="3">
    <source>
        <dbReference type="Proteomes" id="UP000694844"/>
    </source>
</evidence>
<protein>
    <submittedName>
        <fullName evidence="4">Uncharacterized protein LOC111134030 isoform X1</fullName>
    </submittedName>
</protein>